<evidence type="ECO:0000313" key="1">
    <source>
        <dbReference type="EMBL" id="EHK96734.1"/>
    </source>
</evidence>
<gene>
    <name evidence="1" type="ORF">M7I_7537</name>
</gene>
<organism evidence="1 2">
    <name type="scientific">Glarea lozoyensis (strain ATCC 74030 / MF5533)</name>
    <dbReference type="NCBI Taxonomy" id="1104152"/>
    <lineage>
        <taxon>Eukaryota</taxon>
        <taxon>Fungi</taxon>
        <taxon>Dikarya</taxon>
        <taxon>Ascomycota</taxon>
        <taxon>Pezizomycotina</taxon>
        <taxon>Leotiomycetes</taxon>
        <taxon>Helotiales</taxon>
        <taxon>Helotiaceae</taxon>
        <taxon>Glarea</taxon>
    </lineage>
</organism>
<dbReference type="HOGENOM" id="CLU_3014341_0_0_1"/>
<accession>H0EXK1</accession>
<comment type="caution">
    <text evidence="1">The sequence shown here is derived from an EMBL/GenBank/DDBJ whole genome shotgun (WGS) entry which is preliminary data.</text>
</comment>
<sequence length="56" mass="5985">MRLLLLCGDDGLMVFDHGVYERGAAIAVLLIQVGILLDENFEDEIVACASGDVYGA</sequence>
<dbReference type="AlphaFoldDB" id="H0EXK1"/>
<dbReference type="InParanoid" id="H0EXK1"/>
<reference evidence="1 2" key="1">
    <citation type="journal article" date="2012" name="Eukaryot. Cell">
        <title>Genome sequence of the fungus Glarea lozoyensis: the first genome sequence of a species from the Helotiaceae family.</title>
        <authorList>
            <person name="Youssar L."/>
            <person name="Gruening B.A."/>
            <person name="Erxleben A."/>
            <person name="Guenther S."/>
            <person name="Huettel W."/>
        </authorList>
    </citation>
    <scope>NUCLEOTIDE SEQUENCE [LARGE SCALE GENOMIC DNA]</scope>
    <source>
        <strain evidence="2">ATCC 74030 / MF5533</strain>
    </source>
</reference>
<name>H0EXK1_GLAL7</name>
<evidence type="ECO:0000313" key="2">
    <source>
        <dbReference type="Proteomes" id="UP000005446"/>
    </source>
</evidence>
<proteinExistence type="predicted"/>
<keyword evidence="2" id="KW-1185">Reference proteome</keyword>
<dbReference type="Proteomes" id="UP000005446">
    <property type="component" value="Unassembled WGS sequence"/>
</dbReference>
<protein>
    <submittedName>
        <fullName evidence="1">Uncharacterized protein</fullName>
    </submittedName>
</protein>
<dbReference type="EMBL" id="AGUE01000227">
    <property type="protein sequence ID" value="EHK96734.1"/>
    <property type="molecule type" value="Genomic_DNA"/>
</dbReference>